<dbReference type="EMBL" id="PTJO01000005">
    <property type="protein sequence ID" value="RNE48360.1"/>
    <property type="molecule type" value="Genomic_DNA"/>
</dbReference>
<evidence type="ECO:0000256" key="3">
    <source>
        <dbReference type="ARBA" id="ARBA00023163"/>
    </source>
</evidence>
<keyword evidence="3" id="KW-0804">Transcription</keyword>
<dbReference type="PANTHER" id="PTHR38465">
    <property type="entry name" value="HTH-TYPE TRANSCRIPTIONAL REGULATOR MJ1563-RELATED"/>
    <property type="match status" value="1"/>
</dbReference>
<keyword evidence="5" id="KW-1185">Reference proteome</keyword>
<dbReference type="InterPro" id="IPR036390">
    <property type="entry name" value="WH_DNA-bd_sf"/>
</dbReference>
<accession>A0A3M8K5I4</accession>
<dbReference type="InterPro" id="IPR036388">
    <property type="entry name" value="WH-like_DNA-bd_sf"/>
</dbReference>
<keyword evidence="1" id="KW-0805">Transcription regulation</keyword>
<protein>
    <submittedName>
        <fullName evidence="4">Transcriptional regulator</fullName>
    </submittedName>
</protein>
<dbReference type="PANTHER" id="PTHR38465:SF2">
    <property type="entry name" value="HTH-TYPE TRANSCRIPTIONAL REGULATOR MMPR5"/>
    <property type="match status" value="1"/>
</dbReference>
<dbReference type="RefSeq" id="WP_123048293.1">
    <property type="nucleotide sequence ID" value="NZ_PTJO01000005.1"/>
</dbReference>
<dbReference type="SUPFAM" id="SSF46785">
    <property type="entry name" value="Winged helix' DNA-binding domain"/>
    <property type="match status" value="1"/>
</dbReference>
<evidence type="ECO:0000313" key="5">
    <source>
        <dbReference type="Proteomes" id="UP000266975"/>
    </source>
</evidence>
<proteinExistence type="predicted"/>
<dbReference type="InterPro" id="IPR052362">
    <property type="entry name" value="HTH-GbsR_regulator"/>
</dbReference>
<evidence type="ECO:0000256" key="2">
    <source>
        <dbReference type="ARBA" id="ARBA00023125"/>
    </source>
</evidence>
<keyword evidence="2" id="KW-0238">DNA-binding</keyword>
<dbReference type="AlphaFoldDB" id="A0A3M8K5I4"/>
<comment type="caution">
    <text evidence="4">The sequence shown here is derived from an EMBL/GenBank/DDBJ whole genome shotgun (WGS) entry which is preliminary data.</text>
</comment>
<dbReference type="Proteomes" id="UP000266975">
    <property type="component" value="Unassembled WGS sequence"/>
</dbReference>
<evidence type="ECO:0000313" key="4">
    <source>
        <dbReference type="EMBL" id="RNE48360.1"/>
    </source>
</evidence>
<dbReference type="GO" id="GO:0003677">
    <property type="term" value="F:DNA binding"/>
    <property type="evidence" value="ECO:0007669"/>
    <property type="project" value="UniProtKB-KW"/>
</dbReference>
<reference evidence="4 5" key="1">
    <citation type="submission" date="2018-02" db="EMBL/GenBank/DDBJ databases">
        <title>Corynebacterium alimpuense sp. nov., a marine obligate actinomycete isolated from sediments of Valparaiso bay, Chile.</title>
        <authorList>
            <person name="Claverias F."/>
            <person name="Gonzales-Siles L."/>
            <person name="Salva-Serra F."/>
            <person name="Inganaes E."/>
            <person name="Molin K."/>
            <person name="Cumsille A."/>
            <person name="Undabarrena A."/>
            <person name="Couve E."/>
            <person name="Moore E.R.B."/>
            <person name="Gomila M."/>
            <person name="Camara B."/>
        </authorList>
    </citation>
    <scope>NUCLEOTIDE SEQUENCE [LARGE SCALE GENOMIC DNA]</scope>
    <source>
        <strain evidence="4 5">CCUG 69366</strain>
    </source>
</reference>
<dbReference type="Gene3D" id="1.10.10.10">
    <property type="entry name" value="Winged helix-like DNA-binding domain superfamily/Winged helix DNA-binding domain"/>
    <property type="match status" value="1"/>
</dbReference>
<evidence type="ECO:0000256" key="1">
    <source>
        <dbReference type="ARBA" id="ARBA00023015"/>
    </source>
</evidence>
<sequence>MTDTSESSANDINQFIENIGLVLESAGLTRAAGRIFGYLLVCDPPEQHAQAISHSISASTGSVSTNLRLLVQLGFVEKTALPGDRRTSYRVGPGAWDSVMEDQLRATIALREVAETGLQILPDHAPGRRERLQEAVDFFSFLEENFPPLFQRYHDEKGKNQT</sequence>
<organism evidence="4 5">
    <name type="scientific">Corynebacterium alimapuense</name>
    <dbReference type="NCBI Taxonomy" id="1576874"/>
    <lineage>
        <taxon>Bacteria</taxon>
        <taxon>Bacillati</taxon>
        <taxon>Actinomycetota</taxon>
        <taxon>Actinomycetes</taxon>
        <taxon>Mycobacteriales</taxon>
        <taxon>Corynebacteriaceae</taxon>
        <taxon>Corynebacterium</taxon>
    </lineage>
</organism>
<dbReference type="OrthoDB" id="67158at2"/>
<name>A0A3M8K5I4_9CORY</name>
<dbReference type="Gene3D" id="1.10.287.160">
    <property type="entry name" value="HR1 repeat"/>
    <property type="match status" value="1"/>
</dbReference>
<gene>
    <name evidence="4" type="ORF">C5L39_07550</name>
</gene>